<organism evidence="1 2">
    <name type="scientific">Dendrobium chrysotoxum</name>
    <name type="common">Orchid</name>
    <dbReference type="NCBI Taxonomy" id="161865"/>
    <lineage>
        <taxon>Eukaryota</taxon>
        <taxon>Viridiplantae</taxon>
        <taxon>Streptophyta</taxon>
        <taxon>Embryophyta</taxon>
        <taxon>Tracheophyta</taxon>
        <taxon>Spermatophyta</taxon>
        <taxon>Magnoliopsida</taxon>
        <taxon>Liliopsida</taxon>
        <taxon>Asparagales</taxon>
        <taxon>Orchidaceae</taxon>
        <taxon>Epidendroideae</taxon>
        <taxon>Malaxideae</taxon>
        <taxon>Dendrobiinae</taxon>
        <taxon>Dendrobium</taxon>
    </lineage>
</organism>
<reference evidence="1 2" key="1">
    <citation type="journal article" date="2021" name="Hortic Res">
        <title>Chromosome-scale assembly of the Dendrobium chrysotoxum genome enhances the understanding of orchid evolution.</title>
        <authorList>
            <person name="Zhang Y."/>
            <person name="Zhang G.Q."/>
            <person name="Zhang D."/>
            <person name="Liu X.D."/>
            <person name="Xu X.Y."/>
            <person name="Sun W.H."/>
            <person name="Yu X."/>
            <person name="Zhu X."/>
            <person name="Wang Z.W."/>
            <person name="Zhao X."/>
            <person name="Zhong W.Y."/>
            <person name="Chen H."/>
            <person name="Yin W.L."/>
            <person name="Huang T."/>
            <person name="Niu S.C."/>
            <person name="Liu Z.J."/>
        </authorList>
    </citation>
    <scope>NUCLEOTIDE SEQUENCE [LARGE SCALE GENOMIC DNA]</scope>
    <source>
        <strain evidence="1">Lindl</strain>
    </source>
</reference>
<dbReference type="Proteomes" id="UP000775213">
    <property type="component" value="Unassembled WGS sequence"/>
</dbReference>
<gene>
    <name evidence="1" type="ORF">IEQ34_000317</name>
</gene>
<accession>A0AAV7H9Y6</accession>
<protein>
    <submittedName>
        <fullName evidence="1">Uncharacterized protein</fullName>
    </submittedName>
</protein>
<evidence type="ECO:0000313" key="1">
    <source>
        <dbReference type="EMBL" id="KAH0470594.1"/>
    </source>
</evidence>
<dbReference type="EMBL" id="JAGFBR010000001">
    <property type="protein sequence ID" value="KAH0470594.1"/>
    <property type="molecule type" value="Genomic_DNA"/>
</dbReference>
<name>A0AAV7H9Y6_DENCH</name>
<evidence type="ECO:0000313" key="2">
    <source>
        <dbReference type="Proteomes" id="UP000775213"/>
    </source>
</evidence>
<dbReference type="AlphaFoldDB" id="A0AAV7H9Y6"/>
<comment type="caution">
    <text evidence="1">The sequence shown here is derived from an EMBL/GenBank/DDBJ whole genome shotgun (WGS) entry which is preliminary data.</text>
</comment>
<keyword evidence="2" id="KW-1185">Reference proteome</keyword>
<proteinExistence type="predicted"/>
<sequence length="157" mass="18327">MPWWVQIFMEVVGNNLYEPRDNLSLVLEMDGVVKECGVDVKLELSLWLSSSEVEYRKWVREINETVIPCWVPISIKVVRNNWYEPRDNPRPSERTMSILAAINSLELVEECGVDDSLKFSLGLSSDEVECRKWVRETNEIIIVKKPKMEEGPMSYYL</sequence>